<dbReference type="RefSeq" id="WP_008721614.1">
    <property type="nucleotide sequence ID" value="NZ_JH994110.1"/>
</dbReference>
<dbReference type="OrthoDB" id="307844at2"/>
<gene>
    <name evidence="1" type="ORF">A966_01481</name>
</gene>
<dbReference type="Proteomes" id="UP000011663">
    <property type="component" value="Unassembled WGS sequence"/>
</dbReference>
<accession>A0A2U4F3T8</accession>
<reference evidence="1 2" key="1">
    <citation type="submission" date="2012-07" db="EMBL/GenBank/DDBJ databases">
        <title>Genome sequence of Brachyspira sp. 30446, isolated from a pig with mucohaemorrhagic colitis.</title>
        <authorList>
            <person name="Rubin J.E."/>
            <person name="Fernando C."/>
            <person name="Harding J.C.S."/>
            <person name="Hill J.E."/>
        </authorList>
    </citation>
    <scope>NUCLEOTIDE SEQUENCE [LARGE SCALE GENOMIC DNA]</scope>
    <source>
        <strain evidence="1 2">30446</strain>
    </source>
</reference>
<comment type="caution">
    <text evidence="1">The sequence shown here is derived from an EMBL/GenBank/DDBJ whole genome shotgun (WGS) entry which is preliminary data.</text>
</comment>
<dbReference type="Gene3D" id="1.20.120.1490">
    <property type="match status" value="1"/>
</dbReference>
<name>A0A2U4F3T8_9SPIR</name>
<dbReference type="GeneID" id="66486768"/>
<organism evidence="1 2">
    <name type="scientific">Brachyspira hampsonii 30446</name>
    <dbReference type="NCBI Taxonomy" id="1289135"/>
    <lineage>
        <taxon>Bacteria</taxon>
        <taxon>Pseudomonadati</taxon>
        <taxon>Spirochaetota</taxon>
        <taxon>Spirochaetia</taxon>
        <taxon>Brachyspirales</taxon>
        <taxon>Brachyspiraceae</taxon>
        <taxon>Brachyspira</taxon>
    </lineage>
</organism>
<evidence type="ECO:0000313" key="1">
    <source>
        <dbReference type="EMBL" id="EKV58179.1"/>
    </source>
</evidence>
<protein>
    <submittedName>
        <fullName evidence="1">Uncharacterized protein</fullName>
    </submittedName>
</protein>
<evidence type="ECO:0000313" key="2">
    <source>
        <dbReference type="Proteomes" id="UP000011663"/>
    </source>
</evidence>
<dbReference type="AlphaFoldDB" id="A0A2U4F3T8"/>
<dbReference type="EMBL" id="ALNZ01000007">
    <property type="protein sequence ID" value="EKV58179.1"/>
    <property type="molecule type" value="Genomic_DNA"/>
</dbReference>
<proteinExistence type="predicted"/>
<sequence length="121" mass="14650">MKRVILVIFITVVLSVSLFAERKNYYCSNEPYTYFIYNGDSLTKAQLDKIMELKKEYQPKISELRKKMYLERNKINSEIYKRNPHELIINNSINLNMEYAKELRKIVNDFLQKYNKIKNKK</sequence>